<evidence type="ECO:0000256" key="1">
    <source>
        <dbReference type="SAM" id="Phobius"/>
    </source>
</evidence>
<dbReference type="Proteomes" id="UP000199111">
    <property type="component" value="Unassembled WGS sequence"/>
</dbReference>
<dbReference type="EMBL" id="FOQY01000016">
    <property type="protein sequence ID" value="SFK06335.1"/>
    <property type="molecule type" value="Genomic_DNA"/>
</dbReference>
<dbReference type="SUPFAM" id="SSF50118">
    <property type="entry name" value="Cell growth inhibitor/plasmid maintenance toxic component"/>
    <property type="match status" value="1"/>
</dbReference>
<evidence type="ECO:0000313" key="3">
    <source>
        <dbReference type="Proteomes" id="UP000199111"/>
    </source>
</evidence>
<keyword evidence="3" id="KW-1185">Reference proteome</keyword>
<keyword evidence="1" id="KW-0472">Membrane</keyword>
<feature type="transmembrane region" description="Helical" evidence="1">
    <location>
        <begin position="160"/>
        <end position="182"/>
    </location>
</feature>
<reference evidence="3" key="1">
    <citation type="submission" date="2016-10" db="EMBL/GenBank/DDBJ databases">
        <authorList>
            <person name="Varghese N."/>
            <person name="Submissions S."/>
        </authorList>
    </citation>
    <scope>NUCLEOTIDE SEQUENCE [LARGE SCALE GENOMIC DNA]</scope>
    <source>
        <strain evidence="3">CGMCC 4.2126</strain>
    </source>
</reference>
<proteinExistence type="predicted"/>
<feature type="transmembrane region" description="Helical" evidence="1">
    <location>
        <begin position="105"/>
        <end position="123"/>
    </location>
</feature>
<gene>
    <name evidence="2" type="ORF">SAMN05216275_116118</name>
</gene>
<protein>
    <submittedName>
        <fullName evidence="2">Uncharacterized protein</fullName>
    </submittedName>
</protein>
<dbReference type="Gene3D" id="2.30.30.110">
    <property type="match status" value="1"/>
</dbReference>
<keyword evidence="1" id="KW-1133">Transmembrane helix</keyword>
<accession>A0A1I3WFP6</accession>
<dbReference type="AlphaFoldDB" id="A0A1I3WFP6"/>
<dbReference type="RefSeq" id="WP_093889085.1">
    <property type="nucleotide sequence ID" value="NZ_FOQY01000016.1"/>
</dbReference>
<feature type="transmembrane region" description="Helical" evidence="1">
    <location>
        <begin position="67"/>
        <end position="85"/>
    </location>
</feature>
<feature type="transmembrane region" description="Helical" evidence="1">
    <location>
        <begin position="194"/>
        <end position="211"/>
    </location>
</feature>
<name>A0A1I3WFP6_9ACTN</name>
<dbReference type="GeneID" id="96300382"/>
<evidence type="ECO:0000313" key="2">
    <source>
        <dbReference type="EMBL" id="SFK06335.1"/>
    </source>
</evidence>
<dbReference type="InterPro" id="IPR011067">
    <property type="entry name" value="Plasmid_toxin/cell-grow_inhib"/>
</dbReference>
<keyword evidence="1" id="KW-0812">Transmembrane</keyword>
<feature type="transmembrane region" description="Helical" evidence="1">
    <location>
        <begin position="135"/>
        <end position="154"/>
    </location>
</feature>
<sequence length="389" mass="42045">MAGSLIAYLASSQRVGPLLHLAAPAEPATYGLGVRWTDPLLIACAIVPAVLFALARRDAGGRARIGCLGWLLRLGTLWAGANVMAYPAGVLMYLGTAELSRHPEAWLVTAASPFAALAIAWWFRPAFPLLRVPYLLLRAGSLLAGCVAAVLVAQRSGLPVTTVAGAGAGASLAAALATVTAWWMMDRLPPLRQLVWAVVPLGACIAVGAATEADGMLVLTGRPAGSGAVLWAAFLLAVLQVSAGFLLCLAVWRLADQLRTGTLSRASDRSDGLWPPKPGQIWYAEVPFRENQRESKDRPVLVLRAHGDHADVLKITSQDKTRLDSHIHLPLAKWHKVLDKESWLELKVTPLAYGNFYNLRGLCRYDVWRDARKRSLRTQERPGTGPRTR</sequence>
<feature type="transmembrane region" description="Helical" evidence="1">
    <location>
        <begin position="37"/>
        <end position="55"/>
    </location>
</feature>
<feature type="transmembrane region" description="Helical" evidence="1">
    <location>
        <begin position="231"/>
        <end position="255"/>
    </location>
</feature>
<organism evidence="2 3">
    <name type="scientific">Streptosporangium canum</name>
    <dbReference type="NCBI Taxonomy" id="324952"/>
    <lineage>
        <taxon>Bacteria</taxon>
        <taxon>Bacillati</taxon>
        <taxon>Actinomycetota</taxon>
        <taxon>Actinomycetes</taxon>
        <taxon>Streptosporangiales</taxon>
        <taxon>Streptosporangiaceae</taxon>
        <taxon>Streptosporangium</taxon>
    </lineage>
</organism>